<sequence>MELISSAPSTDSPFDQIKKIDEQGNEYWLATELLALLGWGRAGEAVTRGKLNSLV</sequence>
<comment type="caution">
    <text evidence="1">The sequence shown here is derived from an EMBL/GenBank/DDBJ whole genome shotgun (WGS) entry which is preliminary data.</text>
</comment>
<evidence type="ECO:0008006" key="3">
    <source>
        <dbReference type="Google" id="ProtNLM"/>
    </source>
</evidence>
<evidence type="ECO:0000313" key="2">
    <source>
        <dbReference type="Proteomes" id="UP000661112"/>
    </source>
</evidence>
<dbReference type="RefSeq" id="WP_190480493.1">
    <property type="nucleotide sequence ID" value="NZ_JACJSG010000099.1"/>
</dbReference>
<accession>A0ABR8DHA0</accession>
<dbReference type="Proteomes" id="UP000661112">
    <property type="component" value="Unassembled WGS sequence"/>
</dbReference>
<evidence type="ECO:0000313" key="1">
    <source>
        <dbReference type="EMBL" id="MBD2505567.1"/>
    </source>
</evidence>
<reference evidence="1 2" key="1">
    <citation type="journal article" date="2020" name="ISME J.">
        <title>Comparative genomics reveals insights into cyanobacterial evolution and habitat adaptation.</title>
        <authorList>
            <person name="Chen M.Y."/>
            <person name="Teng W.K."/>
            <person name="Zhao L."/>
            <person name="Hu C.X."/>
            <person name="Zhou Y.K."/>
            <person name="Han B.P."/>
            <person name="Song L.R."/>
            <person name="Shu W.S."/>
        </authorList>
    </citation>
    <scope>NUCLEOTIDE SEQUENCE [LARGE SCALE GENOMIC DNA]</scope>
    <source>
        <strain evidence="1 2">FACHB-119</strain>
    </source>
</reference>
<proteinExistence type="predicted"/>
<dbReference type="EMBL" id="JACJSG010000099">
    <property type="protein sequence ID" value="MBD2505567.1"/>
    <property type="molecule type" value="Genomic_DNA"/>
</dbReference>
<protein>
    <recommendedName>
        <fullName evidence="3">DNA-damage-inducible protein D</fullName>
    </recommendedName>
</protein>
<gene>
    <name evidence="1" type="ORF">H6G83_34080</name>
</gene>
<keyword evidence="2" id="KW-1185">Reference proteome</keyword>
<organism evidence="1 2">
    <name type="scientific">Anabaena azotica FACHB-119</name>
    <dbReference type="NCBI Taxonomy" id="947527"/>
    <lineage>
        <taxon>Bacteria</taxon>
        <taxon>Bacillati</taxon>
        <taxon>Cyanobacteriota</taxon>
        <taxon>Cyanophyceae</taxon>
        <taxon>Nostocales</taxon>
        <taxon>Nostocaceae</taxon>
        <taxon>Anabaena</taxon>
        <taxon>Anabaena azotica</taxon>
    </lineage>
</organism>
<name>A0ABR8DHA0_9NOST</name>